<reference evidence="2" key="1">
    <citation type="submission" date="2021-02" db="EMBL/GenBank/DDBJ databases">
        <authorList>
            <person name="Dougan E. K."/>
            <person name="Rhodes N."/>
            <person name="Thang M."/>
            <person name="Chan C."/>
        </authorList>
    </citation>
    <scope>NUCLEOTIDE SEQUENCE</scope>
</reference>
<name>A0A813ARZ6_9DINO</name>
<dbReference type="OrthoDB" id="408297at2759"/>
<gene>
    <name evidence="2" type="ORF">SNEC2469_LOCUS28392</name>
</gene>
<dbReference type="EMBL" id="CAJNJA010061620">
    <property type="protein sequence ID" value="CAE7874041.1"/>
    <property type="molecule type" value="Genomic_DNA"/>
</dbReference>
<evidence type="ECO:0000313" key="2">
    <source>
        <dbReference type="EMBL" id="CAE7874041.1"/>
    </source>
</evidence>
<dbReference type="Pfam" id="PF13475">
    <property type="entry name" value="DUF4116"/>
    <property type="match status" value="1"/>
</dbReference>
<evidence type="ECO:0000259" key="1">
    <source>
        <dbReference type="Pfam" id="PF13475"/>
    </source>
</evidence>
<feature type="non-terminal residue" evidence="2">
    <location>
        <position position="276"/>
    </location>
</feature>
<keyword evidence="3" id="KW-1185">Reference proteome</keyword>
<proteinExistence type="predicted"/>
<dbReference type="Proteomes" id="UP000601435">
    <property type="component" value="Unassembled WGS sequence"/>
</dbReference>
<comment type="caution">
    <text evidence="2">The sequence shown here is derived from an EMBL/GenBank/DDBJ whole genome shotgun (WGS) entry which is preliminary data.</text>
</comment>
<organism evidence="2 3">
    <name type="scientific">Symbiodinium necroappetens</name>
    <dbReference type="NCBI Taxonomy" id="1628268"/>
    <lineage>
        <taxon>Eukaryota</taxon>
        <taxon>Sar</taxon>
        <taxon>Alveolata</taxon>
        <taxon>Dinophyceae</taxon>
        <taxon>Suessiales</taxon>
        <taxon>Symbiodiniaceae</taxon>
        <taxon>Symbiodinium</taxon>
    </lineage>
</organism>
<dbReference type="InterPro" id="IPR025197">
    <property type="entry name" value="DUF4116"/>
</dbReference>
<protein>
    <recommendedName>
        <fullName evidence="1">DUF4116 domain-containing protein</fullName>
    </recommendedName>
</protein>
<feature type="domain" description="DUF4116" evidence="1">
    <location>
        <begin position="86"/>
        <end position="123"/>
    </location>
</feature>
<sequence length="276" mass="30526">NRDFLLHSAAKSADLSCQVSLKQAYEDERAERELMKICLGQCGCLIQFTRWSADAEMVHLSLQNDVRAFRFASERIRDDFATAVAVVARNGMLLEFASARLRADRALIQAAVCQNVFAFQFARLESADLRAFAATEVLKKLGVTGDNVAHDVRQHAAEAYKMCRTCPSLLQALQTLLREADTSDAGWLREFCLEGVKQEPSFYKALSASEQLDMEIATAAVRLDPCLFPHDLPKEIRSCFNIQVAAVAKNVSLKYFVLPSDRVLVEKAAAACGKAG</sequence>
<dbReference type="AlphaFoldDB" id="A0A813ARZ6"/>
<accession>A0A813ARZ6</accession>
<evidence type="ECO:0000313" key="3">
    <source>
        <dbReference type="Proteomes" id="UP000601435"/>
    </source>
</evidence>